<dbReference type="EMBL" id="FAXC01000404">
    <property type="protein sequence ID" value="CUV10351.1"/>
    <property type="molecule type" value="Genomic_DNA"/>
</dbReference>
<keyword evidence="1" id="KW-0812">Transmembrane</keyword>
<proteinExistence type="predicted"/>
<organism evidence="2">
    <name type="scientific">hydrothermal vent metagenome</name>
    <dbReference type="NCBI Taxonomy" id="652676"/>
    <lineage>
        <taxon>unclassified sequences</taxon>
        <taxon>metagenomes</taxon>
        <taxon>ecological metagenomes</taxon>
    </lineage>
</organism>
<protein>
    <submittedName>
        <fullName evidence="2">Uncharacterized protein</fullName>
    </submittedName>
</protein>
<accession>A0A161K931</accession>
<dbReference type="AlphaFoldDB" id="A0A161K931"/>
<evidence type="ECO:0000256" key="1">
    <source>
        <dbReference type="SAM" id="Phobius"/>
    </source>
</evidence>
<sequence>MILVTNNKVRKLKLIAGCFFLMLGLFVFVEVHNDIMFEQFDDRMIGPWEHQREGLGLILAGISIIFFWYKEGGN</sequence>
<name>A0A161K931_9ZZZZ</name>
<reference evidence="2" key="1">
    <citation type="submission" date="2015-10" db="EMBL/GenBank/DDBJ databases">
        <authorList>
            <person name="Gilbert D.G."/>
        </authorList>
    </citation>
    <scope>NUCLEOTIDE SEQUENCE</scope>
</reference>
<feature type="transmembrane region" description="Helical" evidence="1">
    <location>
        <begin position="12"/>
        <end position="31"/>
    </location>
</feature>
<feature type="transmembrane region" description="Helical" evidence="1">
    <location>
        <begin position="51"/>
        <end position="69"/>
    </location>
</feature>
<evidence type="ECO:0000313" key="2">
    <source>
        <dbReference type="EMBL" id="CUV10351.1"/>
    </source>
</evidence>
<keyword evidence="1" id="KW-0472">Membrane</keyword>
<keyword evidence="1" id="KW-1133">Transmembrane helix</keyword>
<gene>
    <name evidence="2" type="ORF">MGWOODY_Mmi2380</name>
</gene>